<dbReference type="EMBL" id="SBLC01000003">
    <property type="protein sequence ID" value="RWY44309.1"/>
    <property type="molecule type" value="Genomic_DNA"/>
</dbReference>
<dbReference type="OrthoDB" id="8153637at2"/>
<dbReference type="Pfam" id="PF08241">
    <property type="entry name" value="Methyltransf_11"/>
    <property type="match status" value="1"/>
</dbReference>
<dbReference type="InterPro" id="IPR013216">
    <property type="entry name" value="Methyltransf_11"/>
</dbReference>
<dbReference type="GO" id="GO:0032259">
    <property type="term" value="P:methylation"/>
    <property type="evidence" value="ECO:0007669"/>
    <property type="project" value="UniProtKB-KW"/>
</dbReference>
<keyword evidence="2" id="KW-0489">Methyltransferase</keyword>
<dbReference type="Proteomes" id="UP000287168">
    <property type="component" value="Unassembled WGS sequence"/>
</dbReference>
<comment type="caution">
    <text evidence="2">The sequence shown here is derived from an EMBL/GenBank/DDBJ whole genome shotgun (WGS) entry which is preliminary data.</text>
</comment>
<organism evidence="2 3">
    <name type="scientific">Falsigemmobacter intermedius</name>
    <dbReference type="NCBI Taxonomy" id="1553448"/>
    <lineage>
        <taxon>Bacteria</taxon>
        <taxon>Pseudomonadati</taxon>
        <taxon>Pseudomonadota</taxon>
        <taxon>Alphaproteobacteria</taxon>
        <taxon>Rhodobacterales</taxon>
        <taxon>Paracoccaceae</taxon>
        <taxon>Falsigemmobacter</taxon>
    </lineage>
</organism>
<dbReference type="InterPro" id="IPR050508">
    <property type="entry name" value="Methyltransf_Superfamily"/>
</dbReference>
<sequence length="203" mass="22573">MRSEAVTTSYKRWAPVYDLVFGRVFAPGRARATSFANSHGGTVLEVGVGTGLSLPHYRADVQVTGIDYSQEMLNKAIEKVAELGLRNVTLEQMDAQEMRFADESFDIVTALHVLSVVPDPVKTLAEMARVCRRGGHVLIGNHFAAEKGILKIVEKKMHVLQDHLGWQADFPIETVLSNPDLQLVERRPMPPLGAMTWLVLKRI</sequence>
<evidence type="ECO:0000313" key="2">
    <source>
        <dbReference type="EMBL" id="RWY44309.1"/>
    </source>
</evidence>
<keyword evidence="2" id="KW-0808">Transferase</keyword>
<dbReference type="RefSeq" id="WP_128486670.1">
    <property type="nucleotide sequence ID" value="NZ_JBHLXB010000170.1"/>
</dbReference>
<dbReference type="PANTHER" id="PTHR42912">
    <property type="entry name" value="METHYLTRANSFERASE"/>
    <property type="match status" value="1"/>
</dbReference>
<evidence type="ECO:0000259" key="1">
    <source>
        <dbReference type="Pfam" id="PF08241"/>
    </source>
</evidence>
<reference evidence="2 3" key="1">
    <citation type="journal article" date="2015" name="Int. J. Syst. Evol. Microbiol.">
        <title>Gemmobacter intermedius sp. nov., isolated from a white stork (Ciconia ciconia).</title>
        <authorList>
            <person name="Kampfer P."/>
            <person name="Jerzak L."/>
            <person name="Wilharm G."/>
            <person name="Golke J."/>
            <person name="Busse H.J."/>
            <person name="Glaeser S.P."/>
        </authorList>
    </citation>
    <scope>NUCLEOTIDE SEQUENCE [LARGE SCALE GENOMIC DNA]</scope>
    <source>
        <strain evidence="2 3">119/4</strain>
    </source>
</reference>
<gene>
    <name evidence="2" type="ORF">EP867_02700</name>
</gene>
<keyword evidence="3" id="KW-1185">Reference proteome</keyword>
<dbReference type="PANTHER" id="PTHR42912:SF80">
    <property type="entry name" value="METHYLTRANSFERASE DOMAIN-CONTAINING PROTEIN"/>
    <property type="match status" value="1"/>
</dbReference>
<name>A0A3S3VA15_9RHOB</name>
<dbReference type="InterPro" id="IPR029063">
    <property type="entry name" value="SAM-dependent_MTases_sf"/>
</dbReference>
<dbReference type="SUPFAM" id="SSF53335">
    <property type="entry name" value="S-adenosyl-L-methionine-dependent methyltransferases"/>
    <property type="match status" value="1"/>
</dbReference>
<evidence type="ECO:0000313" key="3">
    <source>
        <dbReference type="Proteomes" id="UP000287168"/>
    </source>
</evidence>
<accession>A0A3S3VA15</accession>
<feature type="domain" description="Methyltransferase type 11" evidence="1">
    <location>
        <begin position="44"/>
        <end position="139"/>
    </location>
</feature>
<protein>
    <submittedName>
        <fullName evidence="2">Class I SAM-dependent methyltransferase</fullName>
    </submittedName>
</protein>
<proteinExistence type="predicted"/>
<dbReference type="GO" id="GO:0008757">
    <property type="term" value="F:S-adenosylmethionine-dependent methyltransferase activity"/>
    <property type="evidence" value="ECO:0007669"/>
    <property type="project" value="InterPro"/>
</dbReference>
<dbReference type="CDD" id="cd02440">
    <property type="entry name" value="AdoMet_MTases"/>
    <property type="match status" value="1"/>
</dbReference>
<dbReference type="Gene3D" id="3.40.50.150">
    <property type="entry name" value="Vaccinia Virus protein VP39"/>
    <property type="match status" value="1"/>
</dbReference>
<dbReference type="AlphaFoldDB" id="A0A3S3VA15"/>